<gene>
    <name evidence="3" type="ORF">FB567DRAFT_246206</name>
</gene>
<dbReference type="PANTHER" id="PTHR40260">
    <property type="entry name" value="BLR8190 PROTEIN"/>
    <property type="match status" value="1"/>
</dbReference>
<dbReference type="InterPro" id="IPR011008">
    <property type="entry name" value="Dimeric_a/b-barrel"/>
</dbReference>
<accession>A0A8K0QUF5</accession>
<dbReference type="GO" id="GO:0016491">
    <property type="term" value="F:oxidoreductase activity"/>
    <property type="evidence" value="ECO:0007669"/>
    <property type="project" value="InterPro"/>
</dbReference>
<dbReference type="Gene3D" id="3.30.70.100">
    <property type="match status" value="1"/>
</dbReference>
<sequence>MAGATVIVTYPRKDGATFNKEYYLSTHMELCHKHWKKHGLKSWSVTELAEGPYSIASIITFESPEHFQAAVADPNTKLIMEDVPNFSSEPSSLLHGTVLGQGTV</sequence>
<protein>
    <recommendedName>
        <fullName evidence="2">EthD domain-containing protein</fullName>
    </recommendedName>
</protein>
<dbReference type="EMBL" id="JAGMVJ010000030">
    <property type="protein sequence ID" value="KAH7069356.1"/>
    <property type="molecule type" value="Genomic_DNA"/>
</dbReference>
<evidence type="ECO:0000313" key="4">
    <source>
        <dbReference type="Proteomes" id="UP000813461"/>
    </source>
</evidence>
<feature type="domain" description="EthD" evidence="2">
    <location>
        <begin position="52"/>
        <end position="88"/>
    </location>
</feature>
<evidence type="ECO:0000256" key="1">
    <source>
        <dbReference type="ARBA" id="ARBA00005986"/>
    </source>
</evidence>
<proteinExistence type="inferred from homology"/>
<evidence type="ECO:0000313" key="3">
    <source>
        <dbReference type="EMBL" id="KAH7069356.1"/>
    </source>
</evidence>
<keyword evidence="4" id="KW-1185">Reference proteome</keyword>
<dbReference type="OrthoDB" id="4892971at2759"/>
<organism evidence="3 4">
    <name type="scientific">Paraphoma chrysanthemicola</name>
    <dbReference type="NCBI Taxonomy" id="798071"/>
    <lineage>
        <taxon>Eukaryota</taxon>
        <taxon>Fungi</taxon>
        <taxon>Dikarya</taxon>
        <taxon>Ascomycota</taxon>
        <taxon>Pezizomycotina</taxon>
        <taxon>Dothideomycetes</taxon>
        <taxon>Pleosporomycetidae</taxon>
        <taxon>Pleosporales</taxon>
        <taxon>Pleosporineae</taxon>
        <taxon>Phaeosphaeriaceae</taxon>
        <taxon>Paraphoma</taxon>
    </lineage>
</organism>
<dbReference type="Pfam" id="PF07110">
    <property type="entry name" value="EthD"/>
    <property type="match status" value="1"/>
</dbReference>
<evidence type="ECO:0000259" key="2">
    <source>
        <dbReference type="Pfam" id="PF07110"/>
    </source>
</evidence>
<comment type="similarity">
    <text evidence="1">Belongs to the tpcK family.</text>
</comment>
<dbReference type="AlphaFoldDB" id="A0A8K0QUF5"/>
<reference evidence="3" key="1">
    <citation type="journal article" date="2021" name="Nat. Commun.">
        <title>Genetic determinants of endophytism in the Arabidopsis root mycobiome.</title>
        <authorList>
            <person name="Mesny F."/>
            <person name="Miyauchi S."/>
            <person name="Thiergart T."/>
            <person name="Pickel B."/>
            <person name="Atanasova L."/>
            <person name="Karlsson M."/>
            <person name="Huettel B."/>
            <person name="Barry K.W."/>
            <person name="Haridas S."/>
            <person name="Chen C."/>
            <person name="Bauer D."/>
            <person name="Andreopoulos W."/>
            <person name="Pangilinan J."/>
            <person name="LaButti K."/>
            <person name="Riley R."/>
            <person name="Lipzen A."/>
            <person name="Clum A."/>
            <person name="Drula E."/>
            <person name="Henrissat B."/>
            <person name="Kohler A."/>
            <person name="Grigoriev I.V."/>
            <person name="Martin F.M."/>
            <person name="Hacquard S."/>
        </authorList>
    </citation>
    <scope>NUCLEOTIDE SEQUENCE</scope>
    <source>
        <strain evidence="3">MPI-SDFR-AT-0120</strain>
    </source>
</reference>
<dbReference type="SUPFAM" id="SSF54909">
    <property type="entry name" value="Dimeric alpha+beta barrel"/>
    <property type="match status" value="1"/>
</dbReference>
<dbReference type="Proteomes" id="UP000813461">
    <property type="component" value="Unassembled WGS sequence"/>
</dbReference>
<dbReference type="InterPro" id="IPR009799">
    <property type="entry name" value="EthD_dom"/>
</dbReference>
<dbReference type="NCBIfam" id="TIGR02118">
    <property type="entry name" value="EthD family reductase"/>
    <property type="match status" value="1"/>
</dbReference>
<dbReference type="PANTHER" id="PTHR40260:SF2">
    <property type="entry name" value="BLR8190 PROTEIN"/>
    <property type="match status" value="1"/>
</dbReference>
<comment type="caution">
    <text evidence="3">The sequence shown here is derived from an EMBL/GenBank/DDBJ whole genome shotgun (WGS) entry which is preliminary data.</text>
</comment>
<name>A0A8K0QUF5_9PLEO</name>